<dbReference type="AlphaFoldDB" id="A0A4Y2CM68"/>
<dbReference type="OrthoDB" id="8061334at2759"/>
<dbReference type="Pfam" id="PF14223">
    <property type="entry name" value="Retrotran_gag_2"/>
    <property type="match status" value="1"/>
</dbReference>
<reference evidence="1 2" key="1">
    <citation type="journal article" date="2019" name="Sci. Rep.">
        <title>Orb-weaving spider Araneus ventricosus genome elucidates the spidroin gene catalogue.</title>
        <authorList>
            <person name="Kono N."/>
            <person name="Nakamura H."/>
            <person name="Ohtoshi R."/>
            <person name="Moran D.A.P."/>
            <person name="Shinohara A."/>
            <person name="Yoshida Y."/>
            <person name="Fujiwara M."/>
            <person name="Mori M."/>
            <person name="Tomita M."/>
            <person name="Arakawa K."/>
        </authorList>
    </citation>
    <scope>NUCLEOTIDE SEQUENCE [LARGE SCALE GENOMIC DNA]</scope>
</reference>
<keyword evidence="2" id="KW-1185">Reference proteome</keyword>
<evidence type="ECO:0000313" key="2">
    <source>
        <dbReference type="Proteomes" id="UP000499080"/>
    </source>
</evidence>
<comment type="caution">
    <text evidence="1">The sequence shown here is derived from an EMBL/GenBank/DDBJ whole genome shotgun (WGS) entry which is preliminary data.</text>
</comment>
<dbReference type="EMBL" id="BGPR01000215">
    <property type="protein sequence ID" value="GBM05453.1"/>
    <property type="molecule type" value="Genomic_DNA"/>
</dbReference>
<protein>
    <recommendedName>
        <fullName evidence="3">Retrovirus-related Pol polyprotein from transposon TNT 1-94</fullName>
    </recommendedName>
</protein>
<evidence type="ECO:0008006" key="3">
    <source>
        <dbReference type="Google" id="ProtNLM"/>
    </source>
</evidence>
<evidence type="ECO:0000313" key="1">
    <source>
        <dbReference type="EMBL" id="GBM05453.1"/>
    </source>
</evidence>
<sequence>MWEKLDSTYQSKDPARKANLLKSLLQLKMETGSDVCDHIRKFFDIIDKLHDLNIAIDEDLTSVMLLYSLPANFETFRVAIETRDELLKLDILRIEIIDEWQSRADKSLSKDDGGYAAKFENQFRNQRFKAKKKTE</sequence>
<proteinExistence type="predicted"/>
<gene>
    <name evidence="1" type="ORF">AVEN_94751_1</name>
</gene>
<accession>A0A4Y2CM68</accession>
<name>A0A4Y2CM68_ARAVE</name>
<dbReference type="Proteomes" id="UP000499080">
    <property type="component" value="Unassembled WGS sequence"/>
</dbReference>
<organism evidence="1 2">
    <name type="scientific">Araneus ventricosus</name>
    <name type="common">Orbweaver spider</name>
    <name type="synonym">Epeira ventricosa</name>
    <dbReference type="NCBI Taxonomy" id="182803"/>
    <lineage>
        <taxon>Eukaryota</taxon>
        <taxon>Metazoa</taxon>
        <taxon>Ecdysozoa</taxon>
        <taxon>Arthropoda</taxon>
        <taxon>Chelicerata</taxon>
        <taxon>Arachnida</taxon>
        <taxon>Araneae</taxon>
        <taxon>Araneomorphae</taxon>
        <taxon>Entelegynae</taxon>
        <taxon>Araneoidea</taxon>
        <taxon>Araneidae</taxon>
        <taxon>Araneus</taxon>
    </lineage>
</organism>